<dbReference type="CDD" id="cd02440">
    <property type="entry name" value="AdoMet_MTases"/>
    <property type="match status" value="1"/>
</dbReference>
<comment type="similarity">
    <text evidence="2">Belongs to the methyltransferase superfamily. L-isoaspartyl/D-aspartyl protein methyltransferase family.</text>
</comment>
<dbReference type="PROSITE" id="PS01279">
    <property type="entry name" value="PCMT"/>
    <property type="match status" value="1"/>
</dbReference>
<dbReference type="PANTHER" id="PTHR11579">
    <property type="entry name" value="PROTEIN-L-ISOASPARTATE O-METHYLTRANSFERASE"/>
    <property type="match status" value="1"/>
</dbReference>
<evidence type="ECO:0000256" key="3">
    <source>
        <dbReference type="ARBA" id="ARBA00011890"/>
    </source>
</evidence>
<evidence type="ECO:0000256" key="6">
    <source>
        <dbReference type="ARBA" id="ARBA00022603"/>
    </source>
</evidence>
<keyword evidence="8" id="KW-0949">S-adenosyl-L-methionine</keyword>
<keyword evidence="7 10" id="KW-0808">Transferase</keyword>
<evidence type="ECO:0000256" key="4">
    <source>
        <dbReference type="ARBA" id="ARBA00013346"/>
    </source>
</evidence>
<dbReference type="GO" id="GO:0032259">
    <property type="term" value="P:methylation"/>
    <property type="evidence" value="ECO:0007669"/>
    <property type="project" value="UniProtKB-KW"/>
</dbReference>
<dbReference type="Pfam" id="PF01135">
    <property type="entry name" value="PCMT"/>
    <property type="match status" value="1"/>
</dbReference>
<comment type="caution">
    <text evidence="10">The sequence shown here is derived from an EMBL/GenBank/DDBJ whole genome shotgun (WGS) entry which is preliminary data.</text>
</comment>
<organism evidence="10 11">
    <name type="scientific">Campylobacter gastrosuis</name>
    <dbReference type="NCBI Taxonomy" id="2974576"/>
    <lineage>
        <taxon>Bacteria</taxon>
        <taxon>Pseudomonadati</taxon>
        <taxon>Campylobacterota</taxon>
        <taxon>Epsilonproteobacteria</taxon>
        <taxon>Campylobacterales</taxon>
        <taxon>Campylobacteraceae</taxon>
        <taxon>Campylobacter</taxon>
    </lineage>
</organism>
<dbReference type="InterPro" id="IPR000682">
    <property type="entry name" value="PCMT"/>
</dbReference>
<accession>A0ABT7HSZ8</accession>
<dbReference type="Proteomes" id="UP001173801">
    <property type="component" value="Unassembled WGS sequence"/>
</dbReference>
<evidence type="ECO:0000256" key="9">
    <source>
        <dbReference type="NCBIfam" id="TIGR00080"/>
    </source>
</evidence>
<evidence type="ECO:0000256" key="5">
    <source>
        <dbReference type="ARBA" id="ARBA00022490"/>
    </source>
</evidence>
<evidence type="ECO:0000256" key="8">
    <source>
        <dbReference type="ARBA" id="ARBA00022691"/>
    </source>
</evidence>
<dbReference type="Gene3D" id="3.40.50.150">
    <property type="entry name" value="Vaccinia Virus protein VP39"/>
    <property type="match status" value="1"/>
</dbReference>
<keyword evidence="6 10" id="KW-0489">Methyltransferase</keyword>
<protein>
    <recommendedName>
        <fullName evidence="4 9">Protein-L-isoaspartate O-methyltransferase</fullName>
        <ecNumber evidence="3 9">2.1.1.77</ecNumber>
    </recommendedName>
</protein>
<gene>
    <name evidence="10" type="ORF">NYG85_09080</name>
</gene>
<name>A0ABT7HSZ8_9BACT</name>
<dbReference type="NCBIfam" id="NF001453">
    <property type="entry name" value="PRK00312.1"/>
    <property type="match status" value="1"/>
</dbReference>
<dbReference type="EC" id="2.1.1.77" evidence="3 9"/>
<dbReference type="RefSeq" id="WP_284938183.1">
    <property type="nucleotide sequence ID" value="NZ_JANURM010000014.1"/>
</dbReference>
<dbReference type="NCBIfam" id="TIGR00080">
    <property type="entry name" value="pimt"/>
    <property type="match status" value="1"/>
</dbReference>
<reference evidence="10" key="2">
    <citation type="journal article" date="2023" name="Microorganisms">
        <title>Isolation and Genomic Characteristics of Cat-Borne Campylobacter felis sp. nov. and Sheep-Borne Campylobacter ovis sp. nov.</title>
        <authorList>
            <person name="Wang H."/>
            <person name="Li Y."/>
            <person name="Gu Y."/>
            <person name="Zhou G."/>
            <person name="Chen X."/>
            <person name="Zhang X."/>
            <person name="Shao Z."/>
            <person name="Zhang J."/>
            <person name="Zhang M."/>
        </authorList>
    </citation>
    <scope>NUCLEOTIDE SEQUENCE</scope>
    <source>
        <strain evidence="10">PS10</strain>
    </source>
</reference>
<evidence type="ECO:0000313" key="10">
    <source>
        <dbReference type="EMBL" id="MDL0089509.1"/>
    </source>
</evidence>
<comment type="subcellular location">
    <subcellularLocation>
        <location evidence="1">Cytoplasm</location>
    </subcellularLocation>
</comment>
<dbReference type="PANTHER" id="PTHR11579:SF0">
    <property type="entry name" value="PROTEIN-L-ISOASPARTATE(D-ASPARTATE) O-METHYLTRANSFERASE"/>
    <property type="match status" value="1"/>
</dbReference>
<keyword evidence="5" id="KW-0963">Cytoplasm</keyword>
<reference evidence="10" key="1">
    <citation type="submission" date="2022-08" db="EMBL/GenBank/DDBJ databases">
        <authorList>
            <person name="Wang H."/>
        </authorList>
    </citation>
    <scope>NUCLEOTIDE SEQUENCE</scope>
    <source>
        <strain evidence="10">PS10</strain>
    </source>
</reference>
<evidence type="ECO:0000256" key="1">
    <source>
        <dbReference type="ARBA" id="ARBA00004496"/>
    </source>
</evidence>
<dbReference type="EMBL" id="JANURM010000014">
    <property type="protein sequence ID" value="MDL0089509.1"/>
    <property type="molecule type" value="Genomic_DNA"/>
</dbReference>
<keyword evidence="11" id="KW-1185">Reference proteome</keyword>
<evidence type="ECO:0000256" key="7">
    <source>
        <dbReference type="ARBA" id="ARBA00022679"/>
    </source>
</evidence>
<dbReference type="GO" id="GO:0004719">
    <property type="term" value="F:protein-L-isoaspartate (D-aspartate) O-methyltransferase activity"/>
    <property type="evidence" value="ECO:0007669"/>
    <property type="project" value="UniProtKB-EC"/>
</dbReference>
<dbReference type="InterPro" id="IPR029063">
    <property type="entry name" value="SAM-dependent_MTases_sf"/>
</dbReference>
<dbReference type="SUPFAM" id="SSF53335">
    <property type="entry name" value="S-adenosyl-L-methionine-dependent methyltransferases"/>
    <property type="match status" value="1"/>
</dbReference>
<evidence type="ECO:0000256" key="2">
    <source>
        <dbReference type="ARBA" id="ARBA00005369"/>
    </source>
</evidence>
<proteinExistence type="inferred from homology"/>
<sequence length="209" mass="23473">MTNLERERCKALAVEIGDFVTLTPAVFRAFCETEREIFVPFSNHAYKLDAQPISDDQWISSPLTVAKMTLALECENVDNILEIGCGSGYQAAILSKLAHRIFSVERIQNLANEAKKRFEILNIKNIHVRFDDGNFGLKSYAPYDRILLSAATNEVPKTLFNQLKIGGILVAPVGQNKQFITKFIKHSDENIEKIVLDECLFVPLLSGRA</sequence>
<evidence type="ECO:0000313" key="11">
    <source>
        <dbReference type="Proteomes" id="UP001173801"/>
    </source>
</evidence>